<dbReference type="EC" id="3.6.4.13" evidence="1"/>
<dbReference type="SMART" id="SM00487">
    <property type="entry name" value="DEXDc"/>
    <property type="match status" value="1"/>
</dbReference>
<evidence type="ECO:0000259" key="8">
    <source>
        <dbReference type="PROSITE" id="PS51195"/>
    </source>
</evidence>
<dbReference type="GO" id="GO:0005840">
    <property type="term" value="C:ribosome"/>
    <property type="evidence" value="ECO:0007669"/>
    <property type="project" value="TreeGrafter"/>
</dbReference>
<comment type="caution">
    <text evidence="9">The sequence shown here is derived from an EMBL/GenBank/DDBJ whole genome shotgun (WGS) entry which is preliminary data.</text>
</comment>
<keyword evidence="5" id="KW-0067">ATP-binding</keyword>
<name>A0A5N5DZS9_RHOER</name>
<dbReference type="GO" id="GO:0009409">
    <property type="term" value="P:response to cold"/>
    <property type="evidence" value="ECO:0007669"/>
    <property type="project" value="TreeGrafter"/>
</dbReference>
<dbReference type="InterPro" id="IPR000629">
    <property type="entry name" value="RNA-helicase_DEAD-box_CS"/>
</dbReference>
<accession>A0A5N5DZS9</accession>
<keyword evidence="2" id="KW-0547">Nucleotide-binding</keyword>
<dbReference type="InterPro" id="IPR044742">
    <property type="entry name" value="DEAD/DEAH_RhlB"/>
</dbReference>
<dbReference type="Pfam" id="PF00270">
    <property type="entry name" value="DEAD"/>
    <property type="match status" value="1"/>
</dbReference>
<keyword evidence="3" id="KW-0378">Hydrolase</keyword>
<feature type="domain" description="DEAD-box RNA helicase Q" evidence="8">
    <location>
        <begin position="28"/>
        <end position="56"/>
    </location>
</feature>
<evidence type="ECO:0000256" key="3">
    <source>
        <dbReference type="ARBA" id="ARBA00022801"/>
    </source>
</evidence>
<evidence type="ECO:0000256" key="5">
    <source>
        <dbReference type="ARBA" id="ARBA00022840"/>
    </source>
</evidence>
<evidence type="ECO:0000313" key="9">
    <source>
        <dbReference type="EMBL" id="KAB2583658.1"/>
    </source>
</evidence>
<dbReference type="Gene3D" id="3.40.50.300">
    <property type="entry name" value="P-loop containing nucleotide triphosphate hydrolases"/>
    <property type="match status" value="1"/>
</dbReference>
<evidence type="ECO:0000256" key="2">
    <source>
        <dbReference type="ARBA" id="ARBA00022741"/>
    </source>
</evidence>
<dbReference type="AlphaFoldDB" id="A0A5N5DZS9"/>
<dbReference type="PANTHER" id="PTHR47963">
    <property type="entry name" value="DEAD-BOX ATP-DEPENDENT RNA HELICASE 47, MITOCHONDRIAL"/>
    <property type="match status" value="1"/>
</dbReference>
<dbReference type="GO" id="GO:0005524">
    <property type="term" value="F:ATP binding"/>
    <property type="evidence" value="ECO:0007669"/>
    <property type="project" value="UniProtKB-KW"/>
</dbReference>
<dbReference type="PROSITE" id="PS51192">
    <property type="entry name" value="HELICASE_ATP_BIND_1"/>
    <property type="match status" value="1"/>
</dbReference>
<dbReference type="PROSITE" id="PS00039">
    <property type="entry name" value="DEAD_ATP_HELICASE"/>
    <property type="match status" value="1"/>
</dbReference>
<dbReference type="InterPro" id="IPR011545">
    <property type="entry name" value="DEAD/DEAH_box_helicase_dom"/>
</dbReference>
<dbReference type="InterPro" id="IPR014014">
    <property type="entry name" value="RNA_helicase_DEAD_Q_motif"/>
</dbReference>
<dbReference type="EMBL" id="MRBO01000520">
    <property type="protein sequence ID" value="KAB2583658.1"/>
    <property type="molecule type" value="Genomic_DNA"/>
</dbReference>
<dbReference type="GO" id="GO:0003724">
    <property type="term" value="F:RNA helicase activity"/>
    <property type="evidence" value="ECO:0007669"/>
    <property type="project" value="UniProtKB-EC"/>
</dbReference>
<dbReference type="InterPro" id="IPR050547">
    <property type="entry name" value="DEAD_box_RNA_helicases"/>
</dbReference>
<evidence type="ECO:0000313" key="10">
    <source>
        <dbReference type="Proteomes" id="UP000325576"/>
    </source>
</evidence>
<feature type="non-terminal residue" evidence="9">
    <location>
        <position position="240"/>
    </location>
</feature>
<dbReference type="SUPFAM" id="SSF52540">
    <property type="entry name" value="P-loop containing nucleoside triphosphate hydrolases"/>
    <property type="match status" value="1"/>
</dbReference>
<evidence type="ECO:0000256" key="1">
    <source>
        <dbReference type="ARBA" id="ARBA00012552"/>
    </source>
</evidence>
<proteinExistence type="predicted"/>
<feature type="domain" description="Helicase ATP-binding" evidence="7">
    <location>
        <begin position="59"/>
        <end position="240"/>
    </location>
</feature>
<gene>
    <name evidence="9" type="ORF">BS297_19540</name>
</gene>
<reference evidence="9 10" key="1">
    <citation type="journal article" date="2017" name="Poromechanics V (2013)">
        <title>Genomic Characterization of the Arsenic-Tolerant Actinobacterium, &lt;i&gt;Rhodococcus erythropolis&lt;/i&gt; S43.</title>
        <authorList>
            <person name="Retamal-Morales G."/>
            <person name="Mehnert M."/>
            <person name="Schwabe R."/>
            <person name="Tischler D."/>
            <person name="Schloemann M."/>
            <person name="Levican G.J."/>
        </authorList>
    </citation>
    <scope>NUCLEOTIDE SEQUENCE [LARGE SCALE GENOMIC DNA]</scope>
    <source>
        <strain evidence="9 10">S43</strain>
    </source>
</reference>
<feature type="short sequence motif" description="Q motif" evidence="6">
    <location>
        <begin position="28"/>
        <end position="56"/>
    </location>
</feature>
<dbReference type="Proteomes" id="UP000325576">
    <property type="component" value="Unassembled WGS sequence"/>
</dbReference>
<evidence type="ECO:0000256" key="4">
    <source>
        <dbReference type="ARBA" id="ARBA00022806"/>
    </source>
</evidence>
<dbReference type="GO" id="GO:0016787">
    <property type="term" value="F:hydrolase activity"/>
    <property type="evidence" value="ECO:0007669"/>
    <property type="project" value="UniProtKB-KW"/>
</dbReference>
<dbReference type="PROSITE" id="PS51195">
    <property type="entry name" value="Q_MOTIF"/>
    <property type="match status" value="1"/>
</dbReference>
<protein>
    <recommendedName>
        <fullName evidence="1">RNA helicase</fullName>
        <ecNumber evidence="1">3.6.4.13</ecNumber>
    </recommendedName>
</protein>
<keyword evidence="4 9" id="KW-0347">Helicase</keyword>
<dbReference type="InterPro" id="IPR014001">
    <property type="entry name" value="Helicase_ATP-bd"/>
</dbReference>
<dbReference type="GO" id="GO:0005829">
    <property type="term" value="C:cytosol"/>
    <property type="evidence" value="ECO:0007669"/>
    <property type="project" value="TreeGrafter"/>
</dbReference>
<dbReference type="InterPro" id="IPR027417">
    <property type="entry name" value="P-loop_NTPase"/>
</dbReference>
<evidence type="ECO:0000259" key="7">
    <source>
        <dbReference type="PROSITE" id="PS51192"/>
    </source>
</evidence>
<evidence type="ECO:0000256" key="6">
    <source>
        <dbReference type="PROSITE-ProRule" id="PRU00552"/>
    </source>
</evidence>
<dbReference type="CDD" id="cd00268">
    <property type="entry name" value="DEADc"/>
    <property type="match status" value="1"/>
</dbReference>
<dbReference type="PANTHER" id="PTHR47963:SF8">
    <property type="entry name" value="ATP-DEPENDENT RNA HELICASE DEAD"/>
    <property type="match status" value="1"/>
</dbReference>
<dbReference type="GO" id="GO:0033592">
    <property type="term" value="F:RNA strand annealing activity"/>
    <property type="evidence" value="ECO:0007669"/>
    <property type="project" value="TreeGrafter"/>
</dbReference>
<organism evidence="9 10">
    <name type="scientific">Rhodococcus erythropolis</name>
    <name type="common">Arthrobacter picolinophilus</name>
    <dbReference type="NCBI Taxonomy" id="1833"/>
    <lineage>
        <taxon>Bacteria</taxon>
        <taxon>Bacillati</taxon>
        <taxon>Actinomycetota</taxon>
        <taxon>Actinomycetes</taxon>
        <taxon>Mycobacteriales</taxon>
        <taxon>Nocardiaceae</taxon>
        <taxon>Rhodococcus</taxon>
        <taxon>Rhodococcus erythropolis group</taxon>
    </lineage>
</organism>
<sequence>MSKITVDHEDEATENTVSVQLDDTHVPPSFAELGVRDEIVRALNEIGIERTFAIQELTLPLALAGDDLIGQARTGMGKTFGFGVPLLHRIVTAENGTAVLDGTPRALIIVPTRELCIQVARDLENASKYLRVGDRGLQVLPIYGGRPYEAQISALQKGVDVVVGTPGRLLDLANQSHLILGKVGVLVLDEADEMLDLGFLPDIERLMGMVPDKRQTMLFSATMPGPIITLARTFLTQPTH</sequence>